<comment type="similarity">
    <text evidence="1">Belongs to the universal ribosomal protein uL2 family.</text>
</comment>
<dbReference type="GO" id="GO:0005762">
    <property type="term" value="C:mitochondrial large ribosomal subunit"/>
    <property type="evidence" value="ECO:0007669"/>
    <property type="project" value="TreeGrafter"/>
</dbReference>
<name>L1IK39_GUITC</name>
<dbReference type="InterPro" id="IPR022666">
    <property type="entry name" value="Ribosomal_uL2_RNA-bd_dom"/>
</dbReference>
<dbReference type="STRING" id="905079.L1IK39"/>
<dbReference type="NCBIfam" id="TIGR01171">
    <property type="entry name" value="rplB_bact"/>
    <property type="match status" value="1"/>
</dbReference>
<dbReference type="PANTHER" id="PTHR13691:SF5">
    <property type="entry name" value="LARGE RIBOSOMAL SUBUNIT PROTEIN UL2M"/>
    <property type="match status" value="1"/>
</dbReference>
<dbReference type="FunFam" id="2.30.30.30:FF:000001">
    <property type="entry name" value="50S ribosomal protein L2"/>
    <property type="match status" value="1"/>
</dbReference>
<gene>
    <name evidence="8" type="ORF">GUITHDRAFT_46987</name>
</gene>
<reference evidence="8 10" key="1">
    <citation type="journal article" date="2012" name="Nature">
        <title>Algal genomes reveal evolutionary mosaicism and the fate of nucleomorphs.</title>
        <authorList>
            <consortium name="DOE Joint Genome Institute"/>
            <person name="Curtis B.A."/>
            <person name="Tanifuji G."/>
            <person name="Burki F."/>
            <person name="Gruber A."/>
            <person name="Irimia M."/>
            <person name="Maruyama S."/>
            <person name="Arias M.C."/>
            <person name="Ball S.G."/>
            <person name="Gile G.H."/>
            <person name="Hirakawa Y."/>
            <person name="Hopkins J.F."/>
            <person name="Kuo A."/>
            <person name="Rensing S.A."/>
            <person name="Schmutz J."/>
            <person name="Symeonidi A."/>
            <person name="Elias M."/>
            <person name="Eveleigh R.J."/>
            <person name="Herman E.K."/>
            <person name="Klute M.J."/>
            <person name="Nakayama T."/>
            <person name="Obornik M."/>
            <person name="Reyes-Prieto A."/>
            <person name="Armbrust E.V."/>
            <person name="Aves S.J."/>
            <person name="Beiko R.G."/>
            <person name="Coutinho P."/>
            <person name="Dacks J.B."/>
            <person name="Durnford D.G."/>
            <person name="Fast N.M."/>
            <person name="Green B.R."/>
            <person name="Grisdale C.J."/>
            <person name="Hempel F."/>
            <person name="Henrissat B."/>
            <person name="Hoppner M.P."/>
            <person name="Ishida K."/>
            <person name="Kim E."/>
            <person name="Koreny L."/>
            <person name="Kroth P.G."/>
            <person name="Liu Y."/>
            <person name="Malik S.B."/>
            <person name="Maier U.G."/>
            <person name="McRose D."/>
            <person name="Mock T."/>
            <person name="Neilson J.A."/>
            <person name="Onodera N.T."/>
            <person name="Poole A.M."/>
            <person name="Pritham E.J."/>
            <person name="Richards T.A."/>
            <person name="Rocap G."/>
            <person name="Roy S.W."/>
            <person name="Sarai C."/>
            <person name="Schaack S."/>
            <person name="Shirato S."/>
            <person name="Slamovits C.H."/>
            <person name="Spencer D.F."/>
            <person name="Suzuki S."/>
            <person name="Worden A.Z."/>
            <person name="Zauner S."/>
            <person name="Barry K."/>
            <person name="Bell C."/>
            <person name="Bharti A.K."/>
            <person name="Crow J.A."/>
            <person name="Grimwood J."/>
            <person name="Kramer R."/>
            <person name="Lindquist E."/>
            <person name="Lucas S."/>
            <person name="Salamov A."/>
            <person name="McFadden G.I."/>
            <person name="Lane C.E."/>
            <person name="Keeling P.J."/>
            <person name="Gray M.W."/>
            <person name="Grigoriev I.V."/>
            <person name="Archibald J.M."/>
        </authorList>
    </citation>
    <scope>NUCLEOTIDE SEQUENCE</scope>
    <source>
        <strain evidence="8 10">CCMP2712</strain>
    </source>
</reference>
<dbReference type="InterPro" id="IPR012340">
    <property type="entry name" value="NA-bd_OB-fold"/>
</dbReference>
<protein>
    <recommendedName>
        <fullName evidence="4">Large ribosomal subunit protein uL2m</fullName>
    </recommendedName>
</protein>
<evidence type="ECO:0000313" key="10">
    <source>
        <dbReference type="Proteomes" id="UP000011087"/>
    </source>
</evidence>
<dbReference type="Pfam" id="PF03947">
    <property type="entry name" value="Ribosomal_L2_C"/>
    <property type="match status" value="1"/>
</dbReference>
<dbReference type="InterPro" id="IPR002171">
    <property type="entry name" value="Ribosomal_uL2"/>
</dbReference>
<reference evidence="10" key="2">
    <citation type="submission" date="2012-11" db="EMBL/GenBank/DDBJ databases">
        <authorList>
            <person name="Kuo A."/>
            <person name="Curtis B.A."/>
            <person name="Tanifuji G."/>
            <person name="Burki F."/>
            <person name="Gruber A."/>
            <person name="Irimia M."/>
            <person name="Maruyama S."/>
            <person name="Arias M.C."/>
            <person name="Ball S.G."/>
            <person name="Gile G.H."/>
            <person name="Hirakawa Y."/>
            <person name="Hopkins J.F."/>
            <person name="Rensing S.A."/>
            <person name="Schmutz J."/>
            <person name="Symeonidi A."/>
            <person name="Elias M."/>
            <person name="Eveleigh R.J."/>
            <person name="Herman E.K."/>
            <person name="Klute M.J."/>
            <person name="Nakayama T."/>
            <person name="Obornik M."/>
            <person name="Reyes-Prieto A."/>
            <person name="Armbrust E.V."/>
            <person name="Aves S.J."/>
            <person name="Beiko R.G."/>
            <person name="Coutinho P."/>
            <person name="Dacks J.B."/>
            <person name="Durnford D.G."/>
            <person name="Fast N.M."/>
            <person name="Green B.R."/>
            <person name="Grisdale C."/>
            <person name="Hempe F."/>
            <person name="Henrissat B."/>
            <person name="Hoppner M.P."/>
            <person name="Ishida K.-I."/>
            <person name="Kim E."/>
            <person name="Koreny L."/>
            <person name="Kroth P.G."/>
            <person name="Liu Y."/>
            <person name="Malik S.-B."/>
            <person name="Maier U.G."/>
            <person name="McRose D."/>
            <person name="Mock T."/>
            <person name="Neilson J.A."/>
            <person name="Onodera N.T."/>
            <person name="Poole A.M."/>
            <person name="Pritham E.J."/>
            <person name="Richards T.A."/>
            <person name="Rocap G."/>
            <person name="Roy S.W."/>
            <person name="Sarai C."/>
            <person name="Schaack S."/>
            <person name="Shirato S."/>
            <person name="Slamovits C.H."/>
            <person name="Spencer D.F."/>
            <person name="Suzuki S."/>
            <person name="Worden A.Z."/>
            <person name="Zauner S."/>
            <person name="Barry K."/>
            <person name="Bell C."/>
            <person name="Bharti A.K."/>
            <person name="Crow J.A."/>
            <person name="Grimwood J."/>
            <person name="Kramer R."/>
            <person name="Lindquist E."/>
            <person name="Lucas S."/>
            <person name="Salamov A."/>
            <person name="McFadden G.I."/>
            <person name="Lane C.E."/>
            <person name="Keeling P.J."/>
            <person name="Gray M.W."/>
            <person name="Grigoriev I.V."/>
            <person name="Archibald J.M."/>
        </authorList>
    </citation>
    <scope>NUCLEOTIDE SEQUENCE</scope>
    <source>
        <strain evidence="10">CCMP2712</strain>
    </source>
</reference>
<dbReference type="AlphaFoldDB" id="L1IK39"/>
<reference evidence="9" key="3">
    <citation type="submission" date="2016-03" db="UniProtKB">
        <authorList>
            <consortium name="EnsemblProtists"/>
        </authorList>
    </citation>
    <scope>IDENTIFICATION</scope>
</reference>
<feature type="non-terminal residue" evidence="8">
    <location>
        <position position="266"/>
    </location>
</feature>
<accession>L1IK39</accession>
<organism evidence="8">
    <name type="scientific">Guillardia theta (strain CCMP2712)</name>
    <name type="common">Cryptophyte</name>
    <dbReference type="NCBI Taxonomy" id="905079"/>
    <lineage>
        <taxon>Eukaryota</taxon>
        <taxon>Cryptophyceae</taxon>
        <taxon>Pyrenomonadales</taxon>
        <taxon>Geminigeraceae</taxon>
        <taxon>Guillardia</taxon>
    </lineage>
</organism>
<feature type="non-terminal residue" evidence="8">
    <location>
        <position position="1"/>
    </location>
</feature>
<feature type="domain" description="Large ribosomal subunit protein uL2 RNA-binding" evidence="7">
    <location>
        <begin position="36"/>
        <end position="120"/>
    </location>
</feature>
<evidence type="ECO:0000256" key="5">
    <source>
        <dbReference type="SAM" id="MobiDB-lite"/>
    </source>
</evidence>
<dbReference type="SMART" id="SM01383">
    <property type="entry name" value="Ribosomal_L2"/>
    <property type="match status" value="1"/>
</dbReference>
<keyword evidence="3" id="KW-0687">Ribonucleoprotein</keyword>
<evidence type="ECO:0000256" key="2">
    <source>
        <dbReference type="ARBA" id="ARBA00022980"/>
    </source>
</evidence>
<evidence type="ECO:0000259" key="7">
    <source>
        <dbReference type="SMART" id="SM01383"/>
    </source>
</evidence>
<dbReference type="Gene3D" id="4.10.950.10">
    <property type="entry name" value="Ribosomal protein L2, domain 3"/>
    <property type="match status" value="1"/>
</dbReference>
<keyword evidence="2" id="KW-0689">Ribosomal protein</keyword>
<evidence type="ECO:0000256" key="3">
    <source>
        <dbReference type="ARBA" id="ARBA00023274"/>
    </source>
</evidence>
<dbReference type="Gene3D" id="2.30.30.30">
    <property type="match status" value="1"/>
</dbReference>
<evidence type="ECO:0000313" key="8">
    <source>
        <dbReference type="EMBL" id="EKX36269.1"/>
    </source>
</evidence>
<dbReference type="EMBL" id="JH993076">
    <property type="protein sequence ID" value="EKX36269.1"/>
    <property type="molecule type" value="Genomic_DNA"/>
</dbReference>
<dbReference type="RefSeq" id="XP_005823249.1">
    <property type="nucleotide sequence ID" value="XM_005823192.1"/>
</dbReference>
<dbReference type="GO" id="GO:0003735">
    <property type="term" value="F:structural constituent of ribosome"/>
    <property type="evidence" value="ECO:0007669"/>
    <property type="project" value="InterPro"/>
</dbReference>
<dbReference type="InterPro" id="IPR022669">
    <property type="entry name" value="Ribosomal_uL2_C"/>
</dbReference>
<dbReference type="PANTHER" id="PTHR13691">
    <property type="entry name" value="RIBOSOMAL PROTEIN L2"/>
    <property type="match status" value="1"/>
</dbReference>
<feature type="domain" description="Large ribosomal subunit protein uL2 C-terminal" evidence="6">
    <location>
        <begin position="128"/>
        <end position="256"/>
    </location>
</feature>
<sequence>KPTTPSQRHTALIDKEYLWKGKPLKSLTIGLRKTGGRNKDGRITVRHRGGGNKRRYRIIDFLRAPPHHEGVIMNVVERIEYDPNRSALIALLRCTTPGLGKAFSYIICPLGIKIGQELESSRSQQVNMKDGNAMPLRFVQVGTLVHNIEMTPGKGAQLCRSAGAAAMLLEKDEATGLALLRMQSKEQRYVKLNCVATIGRVSNPEHMNQSLGKAGRNRWKGKRPSVRGVAMNPVDHPHGGGEGKKSGRGVSPWGWNTKGYKTVRKK</sequence>
<dbReference type="SUPFAM" id="SSF50104">
    <property type="entry name" value="Translation proteins SH3-like domain"/>
    <property type="match status" value="1"/>
</dbReference>
<dbReference type="GO" id="GO:0032543">
    <property type="term" value="P:mitochondrial translation"/>
    <property type="evidence" value="ECO:0007669"/>
    <property type="project" value="TreeGrafter"/>
</dbReference>
<dbReference type="GeneID" id="17293063"/>
<dbReference type="InterPro" id="IPR014726">
    <property type="entry name" value="Ribosomal_uL2_dom3"/>
</dbReference>
<evidence type="ECO:0000259" key="6">
    <source>
        <dbReference type="SMART" id="SM01382"/>
    </source>
</evidence>
<dbReference type="GO" id="GO:0016740">
    <property type="term" value="F:transferase activity"/>
    <property type="evidence" value="ECO:0007669"/>
    <property type="project" value="InterPro"/>
</dbReference>
<dbReference type="PaxDb" id="55529-EKX36269"/>
<dbReference type="PIRSF" id="PIRSF002158">
    <property type="entry name" value="Ribosomal_L2"/>
    <property type="match status" value="1"/>
</dbReference>
<dbReference type="InterPro" id="IPR014722">
    <property type="entry name" value="Rib_uL2_dom2"/>
</dbReference>
<feature type="compositionally biased region" description="Basic residues" evidence="5">
    <location>
        <begin position="215"/>
        <end position="225"/>
    </location>
</feature>
<dbReference type="SUPFAM" id="SSF50249">
    <property type="entry name" value="Nucleic acid-binding proteins"/>
    <property type="match status" value="1"/>
</dbReference>
<dbReference type="InterPro" id="IPR022671">
    <property type="entry name" value="Ribosomal_uL2_CS"/>
</dbReference>
<feature type="compositionally biased region" description="Basic and acidic residues" evidence="5">
    <location>
        <begin position="235"/>
        <end position="245"/>
    </location>
</feature>
<dbReference type="OrthoDB" id="10267824at2759"/>
<dbReference type="InterPro" id="IPR005880">
    <property type="entry name" value="Ribosomal_uL2_bac/org-type"/>
</dbReference>
<dbReference type="KEGG" id="gtt:GUITHDRAFT_46987"/>
<dbReference type="PROSITE" id="PS00467">
    <property type="entry name" value="RIBOSOMAL_L2"/>
    <property type="match status" value="1"/>
</dbReference>
<dbReference type="Proteomes" id="UP000011087">
    <property type="component" value="Unassembled WGS sequence"/>
</dbReference>
<dbReference type="eggNOG" id="KOG0438">
    <property type="taxonomic scope" value="Eukaryota"/>
</dbReference>
<evidence type="ECO:0000256" key="4">
    <source>
        <dbReference type="ARBA" id="ARBA00069872"/>
    </source>
</evidence>
<dbReference type="HOGENOM" id="CLU_036235_2_1_1"/>
<dbReference type="Gene3D" id="2.40.50.140">
    <property type="entry name" value="Nucleic acid-binding proteins"/>
    <property type="match status" value="1"/>
</dbReference>
<dbReference type="OMA" id="TAQRGNC"/>
<evidence type="ECO:0000256" key="1">
    <source>
        <dbReference type="ARBA" id="ARBA00005636"/>
    </source>
</evidence>
<dbReference type="Pfam" id="PF00181">
    <property type="entry name" value="Ribosomal_L2_N"/>
    <property type="match status" value="1"/>
</dbReference>
<dbReference type="InterPro" id="IPR008991">
    <property type="entry name" value="Translation_prot_SH3-like_sf"/>
</dbReference>
<proteinExistence type="inferred from homology"/>
<dbReference type="FunFam" id="4.10.950.10:FF:000001">
    <property type="entry name" value="50S ribosomal protein L2"/>
    <property type="match status" value="1"/>
</dbReference>
<feature type="region of interest" description="Disordered" evidence="5">
    <location>
        <begin position="206"/>
        <end position="266"/>
    </location>
</feature>
<evidence type="ECO:0000313" key="9">
    <source>
        <dbReference type="EnsemblProtists" id="EKX36269"/>
    </source>
</evidence>
<dbReference type="EnsemblProtists" id="EKX36269">
    <property type="protein sequence ID" value="EKX36269"/>
    <property type="gene ID" value="GUITHDRAFT_46987"/>
</dbReference>
<keyword evidence="10" id="KW-1185">Reference proteome</keyword>
<dbReference type="SMART" id="SM01382">
    <property type="entry name" value="Ribosomal_L2_C"/>
    <property type="match status" value="1"/>
</dbReference>
<dbReference type="GO" id="GO:0003723">
    <property type="term" value="F:RNA binding"/>
    <property type="evidence" value="ECO:0007669"/>
    <property type="project" value="InterPro"/>
</dbReference>